<protein>
    <submittedName>
        <fullName evidence="1">Unannotated protein</fullName>
    </submittedName>
</protein>
<evidence type="ECO:0000313" key="1">
    <source>
        <dbReference type="EMBL" id="CAB4580535.1"/>
    </source>
</evidence>
<proteinExistence type="predicted"/>
<sequence>MMRKRIILTICSFIIISITQASATDRNIIEVVSVEQITKGPYSVGDIVTFKVNYTDSTKLGADLVVIKGVGAKNICLSQESQSFAMPTAWNREIDPPVDHPNMGIRWQAEADLDTYGRTYALISSFIVPCRIDNSLELKRVSVKNYKNVQGLLSISHEGLNDSSSLANLKIDANPSDLLNSSRDVDLAKVSDKVSIGNIPKNPKIGKQYLLPRLSQGGVPMFWYADSPGACSISYDTFQGDIGGNLKIHKKGTCFLLSSPMPNDKYKSPTYKANVQFKSMNSESTKRMIGVYTVKR</sequence>
<accession>A0A6J6EYM8</accession>
<dbReference type="AlphaFoldDB" id="A0A6J6EYM8"/>
<gene>
    <name evidence="1" type="ORF">UFOPK1747_00536</name>
</gene>
<dbReference type="EMBL" id="CAEZTV010000067">
    <property type="protein sequence ID" value="CAB4580535.1"/>
    <property type="molecule type" value="Genomic_DNA"/>
</dbReference>
<name>A0A6J6EYM8_9ZZZZ</name>
<organism evidence="1">
    <name type="scientific">freshwater metagenome</name>
    <dbReference type="NCBI Taxonomy" id="449393"/>
    <lineage>
        <taxon>unclassified sequences</taxon>
        <taxon>metagenomes</taxon>
        <taxon>ecological metagenomes</taxon>
    </lineage>
</organism>
<reference evidence="1" key="1">
    <citation type="submission" date="2020-05" db="EMBL/GenBank/DDBJ databases">
        <authorList>
            <person name="Chiriac C."/>
            <person name="Salcher M."/>
            <person name="Ghai R."/>
            <person name="Kavagutti S V."/>
        </authorList>
    </citation>
    <scope>NUCLEOTIDE SEQUENCE</scope>
</reference>